<proteinExistence type="predicted"/>
<dbReference type="EMBL" id="CAADFL010000002">
    <property type="protein sequence ID" value="VFK05598.1"/>
    <property type="molecule type" value="Genomic_DNA"/>
</dbReference>
<sequence length="66" mass="8063">MALWTHTKYHERKISSTKDTKEHEEEFFFFFVFLRTTIRPFLVFCARFPAYDGTTKTQRHEEDTPD</sequence>
<protein>
    <submittedName>
        <fullName evidence="1">Uncharacterized protein</fullName>
    </submittedName>
</protein>
<evidence type="ECO:0000313" key="1">
    <source>
        <dbReference type="EMBL" id="VFK05598.1"/>
    </source>
</evidence>
<reference evidence="1" key="1">
    <citation type="submission" date="2019-02" db="EMBL/GenBank/DDBJ databases">
        <authorList>
            <person name="Gruber-Vodicka R. H."/>
            <person name="Seah K. B. B."/>
        </authorList>
    </citation>
    <scope>NUCLEOTIDE SEQUENCE</scope>
    <source>
        <strain evidence="1">BECK_BZ164</strain>
    </source>
</reference>
<dbReference type="AlphaFoldDB" id="A0A450VLC5"/>
<gene>
    <name evidence="1" type="ORF">BECKFM1743B_GA0114221_1000229</name>
</gene>
<name>A0A450VLC5_9GAMM</name>
<organism evidence="1">
    <name type="scientific">Candidatus Kentrum sp. FM</name>
    <dbReference type="NCBI Taxonomy" id="2126340"/>
    <lineage>
        <taxon>Bacteria</taxon>
        <taxon>Pseudomonadati</taxon>
        <taxon>Pseudomonadota</taxon>
        <taxon>Gammaproteobacteria</taxon>
        <taxon>Candidatus Kentrum</taxon>
    </lineage>
</organism>
<accession>A0A450VLC5</accession>